<gene>
    <name evidence="3" type="ORF">OFUS_LOCUS18876</name>
</gene>
<dbReference type="Proteomes" id="UP000749559">
    <property type="component" value="Unassembled WGS sequence"/>
</dbReference>
<dbReference type="SUPFAM" id="SSF57625">
    <property type="entry name" value="Invertebrate chitin-binding proteins"/>
    <property type="match status" value="1"/>
</dbReference>
<dbReference type="Gene3D" id="2.170.140.10">
    <property type="entry name" value="Chitin binding domain"/>
    <property type="match status" value="1"/>
</dbReference>
<feature type="signal peptide" evidence="1">
    <location>
        <begin position="1"/>
        <end position="15"/>
    </location>
</feature>
<feature type="chain" id="PRO_5035779472" description="Chitin-binding type-2 domain-containing protein" evidence="1">
    <location>
        <begin position="16"/>
        <end position="623"/>
    </location>
</feature>
<proteinExistence type="predicted"/>
<reference evidence="3" key="1">
    <citation type="submission" date="2022-03" db="EMBL/GenBank/DDBJ databases">
        <authorList>
            <person name="Martin C."/>
        </authorList>
    </citation>
    <scope>NUCLEOTIDE SEQUENCE</scope>
</reference>
<dbReference type="InterPro" id="IPR036508">
    <property type="entry name" value="Chitin-bd_dom_sf"/>
</dbReference>
<dbReference type="InterPro" id="IPR013320">
    <property type="entry name" value="ConA-like_dom_sf"/>
</dbReference>
<feature type="domain" description="Chitin-binding type-2" evidence="2">
    <location>
        <begin position="31"/>
        <end position="91"/>
    </location>
</feature>
<keyword evidence="4" id="KW-1185">Reference proteome</keyword>
<sequence>MLSAILFTCASIAIGQEIMPTLLILNSTQQAQCQSGPGLIQHEEDCCHFVLCEEPRGMSDRGWVFECAYGTVWNPTACACVLPEQNPYCDITACPTSIKRTTKPCPPVDTINATEQCCLESNGIVFTSVNATSYYKDNETEIQSCPIGQVFLVDDCCCEGDTFTAPNFCMQFNFDGDPPSLPDEIDQSNKSITNLLNFISVTDTVLETVPLSNRYGVQFKQGARLAIPHYNGAWFGHKFTISFDFRLEDITRDTLILHNGDEDGVGASIKIEFISCPEGLFIAAGVCGCDRVEDIVEEIDSRYMNGDWGNIVFRYDDGTLNLNVVKYDGTPGSVSTINLLSKEVDEPDPLKLGQLQKLVKQYNARVQDEIVSIKSDIATLKIDEPDRATDLEEIEQCLEELQGSLGSLETYIEGTGSPSYKEFKDAKKDVRMLKNQCKKTRKGRLPDPVQHQKKLDNFVIEYTKLKEIIGSLCEGFTKLCDLQNATHYKNGLDGKSDIKRKIRYLKRKLRKLKTAVGAEDPQVRAQGEKGAKWDSWIEQCEDCIAKANALTVGRGKRSAQFRVKRDDEVPGPNNIKQTKFPLVFGDDLVGSMDQILICLFRYPDSDTDDLQEMGRVIYSPPNE</sequence>
<accession>A0A8S4PIU2</accession>
<dbReference type="EMBL" id="CAIIXF020000009">
    <property type="protein sequence ID" value="CAH1794113.1"/>
    <property type="molecule type" value="Genomic_DNA"/>
</dbReference>
<dbReference type="GO" id="GO:0005576">
    <property type="term" value="C:extracellular region"/>
    <property type="evidence" value="ECO:0007669"/>
    <property type="project" value="InterPro"/>
</dbReference>
<evidence type="ECO:0000259" key="2">
    <source>
        <dbReference type="SMART" id="SM00494"/>
    </source>
</evidence>
<dbReference type="InterPro" id="IPR002557">
    <property type="entry name" value="Chitin-bd_dom"/>
</dbReference>
<name>A0A8S4PIU2_OWEFU</name>
<dbReference type="GO" id="GO:0008061">
    <property type="term" value="F:chitin binding"/>
    <property type="evidence" value="ECO:0007669"/>
    <property type="project" value="InterPro"/>
</dbReference>
<dbReference type="SUPFAM" id="SSF49899">
    <property type="entry name" value="Concanavalin A-like lectins/glucanases"/>
    <property type="match status" value="1"/>
</dbReference>
<protein>
    <recommendedName>
        <fullName evidence="2">Chitin-binding type-2 domain-containing protein</fullName>
    </recommendedName>
</protein>
<comment type="caution">
    <text evidence="3">The sequence shown here is derived from an EMBL/GenBank/DDBJ whole genome shotgun (WGS) entry which is preliminary data.</text>
</comment>
<evidence type="ECO:0000256" key="1">
    <source>
        <dbReference type="SAM" id="SignalP"/>
    </source>
</evidence>
<evidence type="ECO:0000313" key="3">
    <source>
        <dbReference type="EMBL" id="CAH1794113.1"/>
    </source>
</evidence>
<keyword evidence="1" id="KW-0732">Signal</keyword>
<dbReference type="SMART" id="SM00494">
    <property type="entry name" value="ChtBD2"/>
    <property type="match status" value="1"/>
</dbReference>
<dbReference type="AlphaFoldDB" id="A0A8S4PIU2"/>
<evidence type="ECO:0000313" key="4">
    <source>
        <dbReference type="Proteomes" id="UP000749559"/>
    </source>
</evidence>
<organism evidence="3 4">
    <name type="scientific">Owenia fusiformis</name>
    <name type="common">Polychaete worm</name>
    <dbReference type="NCBI Taxonomy" id="6347"/>
    <lineage>
        <taxon>Eukaryota</taxon>
        <taxon>Metazoa</taxon>
        <taxon>Spiralia</taxon>
        <taxon>Lophotrochozoa</taxon>
        <taxon>Annelida</taxon>
        <taxon>Polychaeta</taxon>
        <taxon>Sedentaria</taxon>
        <taxon>Canalipalpata</taxon>
        <taxon>Sabellida</taxon>
        <taxon>Oweniida</taxon>
        <taxon>Oweniidae</taxon>
        <taxon>Owenia</taxon>
    </lineage>
</organism>